<dbReference type="GO" id="GO:0016787">
    <property type="term" value="F:hydrolase activity"/>
    <property type="evidence" value="ECO:0007669"/>
    <property type="project" value="UniProtKB-KW"/>
</dbReference>
<dbReference type="PANTHER" id="PTHR30619">
    <property type="entry name" value="DNA INTERNALIZATION/COMPETENCE PROTEIN COMEC/REC2"/>
    <property type="match status" value="1"/>
</dbReference>
<dbReference type="Gene3D" id="3.60.15.10">
    <property type="entry name" value="Ribonuclease Z/Hydroxyacylglutathione hydrolase-like"/>
    <property type="match status" value="1"/>
</dbReference>
<dbReference type="InterPro" id="IPR036866">
    <property type="entry name" value="RibonucZ/Hydroxyglut_hydro"/>
</dbReference>
<feature type="transmembrane region" description="Helical" evidence="1">
    <location>
        <begin position="35"/>
        <end position="53"/>
    </location>
</feature>
<evidence type="ECO:0000313" key="4">
    <source>
        <dbReference type="Proteomes" id="UP000297951"/>
    </source>
</evidence>
<comment type="caution">
    <text evidence="3">The sequence shown here is derived from an EMBL/GenBank/DDBJ whole genome shotgun (WGS) entry which is preliminary data.</text>
</comment>
<sequence length="335" mass="35564">MAGSLSRQVSQLPAPGSLASTVRGQAVNRRRNKSLVNLSLLVLVIGLAVFLLHDRWLASHRAPDHWQWITCDVGQGDAHLIRTGQRSAYLLDTGDDYSALKSCLDWAGVDQLEAVLITHAHSDHDGALQQVQSDFAQPTLVTSPHYSRQGEQTPVTQGTAAYRLAAGSAFPAESVTAERHEAAGQPLGRVLWPPEQAQRIPGATGSSSWINNTSLVIHWSLPARETGQRPLTVLTTGDLEADAVHRLLAESAGQMPTDVLKIAHHGSAGSGTDLIIAASPSLALIPVGAGNSYGHPHEDILSFLNQRSISAARTDLSGHLALTTSDRGIEVTASG</sequence>
<protein>
    <submittedName>
        <fullName evidence="3">MBL fold metallo-hydrolase</fullName>
    </submittedName>
</protein>
<dbReference type="SUPFAM" id="SSF56281">
    <property type="entry name" value="Metallo-hydrolase/oxidoreductase"/>
    <property type="match status" value="1"/>
</dbReference>
<proteinExistence type="predicted"/>
<dbReference type="AlphaFoldDB" id="A0A4Y9F648"/>
<dbReference type="PANTHER" id="PTHR30619:SF1">
    <property type="entry name" value="RECOMBINATION PROTEIN 2"/>
    <property type="match status" value="1"/>
</dbReference>
<dbReference type="OrthoDB" id="7177610at2"/>
<keyword evidence="3" id="KW-0378">Hydrolase</keyword>
<dbReference type="Pfam" id="PF00753">
    <property type="entry name" value="Lactamase_B"/>
    <property type="match status" value="1"/>
</dbReference>
<keyword evidence="1" id="KW-1133">Transmembrane helix</keyword>
<name>A0A4Y9F648_9MICC</name>
<dbReference type="InterPro" id="IPR052159">
    <property type="entry name" value="Competence_DNA_uptake"/>
</dbReference>
<evidence type="ECO:0000313" key="3">
    <source>
        <dbReference type="EMBL" id="TFU23032.1"/>
    </source>
</evidence>
<keyword evidence="1" id="KW-0812">Transmembrane</keyword>
<organism evidence="3 4">
    <name type="scientific">Rothia nasimurium</name>
    <dbReference type="NCBI Taxonomy" id="85336"/>
    <lineage>
        <taxon>Bacteria</taxon>
        <taxon>Bacillati</taxon>
        <taxon>Actinomycetota</taxon>
        <taxon>Actinomycetes</taxon>
        <taxon>Micrococcales</taxon>
        <taxon>Micrococcaceae</taxon>
        <taxon>Rothia</taxon>
    </lineage>
</organism>
<evidence type="ECO:0000256" key="1">
    <source>
        <dbReference type="SAM" id="Phobius"/>
    </source>
</evidence>
<feature type="domain" description="Metallo-beta-lactamase" evidence="2">
    <location>
        <begin position="72"/>
        <end position="192"/>
    </location>
</feature>
<gene>
    <name evidence="3" type="ORF">E4U03_04255</name>
</gene>
<keyword evidence="1" id="KW-0472">Membrane</keyword>
<dbReference type="Proteomes" id="UP000297951">
    <property type="component" value="Unassembled WGS sequence"/>
</dbReference>
<dbReference type="InterPro" id="IPR001279">
    <property type="entry name" value="Metallo-B-lactamas"/>
</dbReference>
<reference evidence="3 4" key="1">
    <citation type="submission" date="2019-03" db="EMBL/GenBank/DDBJ databases">
        <title>Diversity of the mouse oral microbiome.</title>
        <authorList>
            <person name="Joseph S."/>
            <person name="Aduse-Opoku J."/>
            <person name="Curtis M."/>
            <person name="Wade W."/>
            <person name="Hashim A."/>
        </authorList>
    </citation>
    <scope>NUCLEOTIDE SEQUENCE [LARGE SCALE GENOMIC DNA]</scope>
    <source>
        <strain evidence="4">irhom_31</strain>
    </source>
</reference>
<dbReference type="EMBL" id="SPQC01000011">
    <property type="protein sequence ID" value="TFU23032.1"/>
    <property type="molecule type" value="Genomic_DNA"/>
</dbReference>
<accession>A0A4Y9F648</accession>
<evidence type="ECO:0000259" key="2">
    <source>
        <dbReference type="Pfam" id="PF00753"/>
    </source>
</evidence>